<dbReference type="PROSITE" id="PS50802">
    <property type="entry name" value="OTU"/>
    <property type="match status" value="1"/>
</dbReference>
<feature type="compositionally biased region" description="Low complexity" evidence="12">
    <location>
        <begin position="90"/>
        <end position="110"/>
    </location>
</feature>
<dbReference type="OMA" id="VDEYCAW"/>
<dbReference type="GO" id="GO:0005634">
    <property type="term" value="C:nucleus"/>
    <property type="evidence" value="ECO:0007669"/>
    <property type="project" value="TreeGrafter"/>
</dbReference>
<evidence type="ECO:0000256" key="12">
    <source>
        <dbReference type="SAM" id="MobiDB-lite"/>
    </source>
</evidence>
<evidence type="ECO:0000256" key="2">
    <source>
        <dbReference type="ARBA" id="ARBA00004496"/>
    </source>
</evidence>
<dbReference type="GO" id="GO:0008270">
    <property type="term" value="F:zinc ion binding"/>
    <property type="evidence" value="ECO:0007669"/>
    <property type="project" value="UniProtKB-KW"/>
</dbReference>
<dbReference type="RefSeq" id="XP_004367408.1">
    <property type="nucleotide sequence ID" value="XM_004367351.1"/>
</dbReference>
<proteinExistence type="predicted"/>
<sequence length="318" mass="35051">MSISIRLRSKAGQENIKGLDGNCTLKSFQETIAQKTGIAPSNQKILAGYPPKPLDTINNQDSPISSFITNGDSLTVEELASTTPPPVVSAPPSSNSNSSSNLAAGTSSSSSDGYVIRRLTENDNSCLFSAVAYVLENKNRGRASHLRSVIVQSVKSDPFTFNEGFLGKENSDYCKWITDPKHWGGAIELSILSQHYKIEIGAFDIATKILYCYGEDQNYTDRVYVIYDGIHYDALSICLVKDGPEDYDITQFSSKDKSTLEKMKSFIDRENKEGNFTDTANFQLICLECNKILKGEKEAALHAGQTKHGKFTELKNKQ</sequence>
<organism evidence="14 15">
    <name type="scientific">Cavenderia fasciculata</name>
    <name type="common">Slime mold</name>
    <name type="synonym">Dictyostelium fasciculatum</name>
    <dbReference type="NCBI Taxonomy" id="261658"/>
    <lineage>
        <taxon>Eukaryota</taxon>
        <taxon>Amoebozoa</taxon>
        <taxon>Evosea</taxon>
        <taxon>Eumycetozoa</taxon>
        <taxon>Dictyostelia</taxon>
        <taxon>Acytosteliales</taxon>
        <taxon>Cavenderiaceae</taxon>
        <taxon>Cavenderia</taxon>
    </lineage>
</organism>
<comment type="catalytic activity">
    <reaction evidence="1 11">
        <text>Thiol-dependent hydrolysis of ester, thioester, amide, peptide and isopeptide bonds formed by the C-terminal Gly of ubiquitin (a 76-residue protein attached to proteins as an intracellular targeting signal).</text>
        <dbReference type="EC" id="3.4.19.12"/>
    </reaction>
</comment>
<comment type="function">
    <text evidence="11">Hydrolase that can remove conjugated ubiquitin from proteins and may therefore play an important regulatory role at the level of protein turnover by preventing degradation.</text>
</comment>
<keyword evidence="3 11" id="KW-0963">Cytoplasm</keyword>
<dbReference type="AlphaFoldDB" id="F4PWR1"/>
<dbReference type="FunFam" id="3.90.70.80:FF:000016">
    <property type="entry name" value="Putative ubiquitin thioesterase otu1"/>
    <property type="match status" value="1"/>
</dbReference>
<evidence type="ECO:0000256" key="1">
    <source>
        <dbReference type="ARBA" id="ARBA00000707"/>
    </source>
</evidence>
<comment type="subcellular location">
    <subcellularLocation>
        <location evidence="2 11">Cytoplasm</location>
    </subcellularLocation>
</comment>
<feature type="region of interest" description="Disordered" evidence="12">
    <location>
        <begin position="79"/>
        <end position="110"/>
    </location>
</feature>
<evidence type="ECO:0000259" key="13">
    <source>
        <dbReference type="PROSITE" id="PS50802"/>
    </source>
</evidence>
<dbReference type="STRING" id="1054147.F4PWR1"/>
<dbReference type="InterPro" id="IPR048857">
    <property type="entry name" value="OTU1_Ubl"/>
</dbReference>
<dbReference type="PANTHER" id="PTHR13312">
    <property type="entry name" value="HIV-INDUCED PROTEIN-7-LIKE PROTEASE"/>
    <property type="match status" value="1"/>
</dbReference>
<dbReference type="InterPro" id="IPR057766">
    <property type="entry name" value="Znf-C2H2_OTU1-like_C"/>
</dbReference>
<evidence type="ECO:0000256" key="9">
    <source>
        <dbReference type="ARBA" id="ARBA00022807"/>
    </source>
</evidence>
<keyword evidence="6" id="KW-0863">Zinc-finger</keyword>
<keyword evidence="5" id="KW-0479">Metal-binding</keyword>
<dbReference type="GeneID" id="14871903"/>
<evidence type="ECO:0000256" key="4">
    <source>
        <dbReference type="ARBA" id="ARBA00022670"/>
    </source>
</evidence>
<dbReference type="CDD" id="cd17059">
    <property type="entry name" value="Ubl_OTU1"/>
    <property type="match status" value="1"/>
</dbReference>
<gene>
    <name evidence="14" type="primary">yod1</name>
    <name evidence="14" type="ORF">DFA_07549</name>
</gene>
<evidence type="ECO:0000256" key="8">
    <source>
        <dbReference type="ARBA" id="ARBA00022801"/>
    </source>
</evidence>
<feature type="domain" description="OTU" evidence="13">
    <location>
        <begin position="115"/>
        <end position="226"/>
    </location>
</feature>
<dbReference type="SUPFAM" id="SSF54236">
    <property type="entry name" value="Ubiquitin-like"/>
    <property type="match status" value="1"/>
</dbReference>
<protein>
    <recommendedName>
        <fullName evidence="11">Ubiquitin thioesterase OTU</fullName>
        <ecNumber evidence="11">3.4.19.12</ecNumber>
    </recommendedName>
</protein>
<dbReference type="Pfam" id="PF02338">
    <property type="entry name" value="OTU"/>
    <property type="match status" value="1"/>
</dbReference>
<dbReference type="GO" id="GO:0005829">
    <property type="term" value="C:cytosol"/>
    <property type="evidence" value="ECO:0007669"/>
    <property type="project" value="TreeGrafter"/>
</dbReference>
<dbReference type="GO" id="GO:0030968">
    <property type="term" value="P:endoplasmic reticulum unfolded protein response"/>
    <property type="evidence" value="ECO:0007669"/>
    <property type="project" value="TreeGrafter"/>
</dbReference>
<dbReference type="GO" id="GO:0004843">
    <property type="term" value="F:cysteine-type deubiquitinase activity"/>
    <property type="evidence" value="ECO:0007669"/>
    <property type="project" value="UniProtKB-UniRule"/>
</dbReference>
<dbReference type="InterPro" id="IPR038765">
    <property type="entry name" value="Papain-like_cys_pep_sf"/>
</dbReference>
<evidence type="ECO:0000313" key="14">
    <source>
        <dbReference type="EMBL" id="EGG20425.1"/>
    </source>
</evidence>
<dbReference type="OrthoDB" id="65596at2759"/>
<evidence type="ECO:0000256" key="5">
    <source>
        <dbReference type="ARBA" id="ARBA00022723"/>
    </source>
</evidence>
<dbReference type="Proteomes" id="UP000007797">
    <property type="component" value="Unassembled WGS sequence"/>
</dbReference>
<dbReference type="EMBL" id="GL883013">
    <property type="protein sequence ID" value="EGG20425.1"/>
    <property type="molecule type" value="Genomic_DNA"/>
</dbReference>
<dbReference type="Pfam" id="PF21403">
    <property type="entry name" value="OTU1_UBXL"/>
    <property type="match status" value="1"/>
</dbReference>
<keyword evidence="9 11" id="KW-0788">Thiol protease</keyword>
<dbReference type="GO" id="GO:0016579">
    <property type="term" value="P:protein deubiquitination"/>
    <property type="evidence" value="ECO:0007669"/>
    <property type="project" value="TreeGrafter"/>
</dbReference>
<dbReference type="KEGG" id="dfa:DFA_07549"/>
<reference evidence="15" key="1">
    <citation type="journal article" date="2011" name="Genome Res.">
        <title>Phylogeny-wide analysis of social amoeba genomes highlights ancient origins for complex intercellular communication.</title>
        <authorList>
            <person name="Heidel A.J."/>
            <person name="Lawal H.M."/>
            <person name="Felder M."/>
            <person name="Schilde C."/>
            <person name="Helps N.R."/>
            <person name="Tunggal B."/>
            <person name="Rivero F."/>
            <person name="John U."/>
            <person name="Schleicher M."/>
            <person name="Eichinger L."/>
            <person name="Platzer M."/>
            <person name="Noegel A.A."/>
            <person name="Schaap P."/>
            <person name="Gloeckner G."/>
        </authorList>
    </citation>
    <scope>NUCLEOTIDE SEQUENCE [LARGE SCALE GENOMIC DNA]</scope>
    <source>
        <strain evidence="15">SH3</strain>
    </source>
</reference>
<keyword evidence="10" id="KW-0862">Zinc</keyword>
<name>F4PWR1_CACFS</name>
<keyword evidence="8 11" id="KW-0378">Hydrolase</keyword>
<keyword evidence="4" id="KW-0645">Protease</keyword>
<accession>F4PWR1</accession>
<dbReference type="SUPFAM" id="SSF54001">
    <property type="entry name" value="Cysteine proteinases"/>
    <property type="match status" value="1"/>
</dbReference>
<dbReference type="MEROPS" id="C85.007"/>
<dbReference type="FunFam" id="3.10.20.90:FF:000096">
    <property type="entry name" value="Ubiquitin thioesterase OTU1"/>
    <property type="match status" value="1"/>
</dbReference>
<dbReference type="Gene3D" id="3.90.70.80">
    <property type="match status" value="1"/>
</dbReference>
<evidence type="ECO:0000256" key="7">
    <source>
        <dbReference type="ARBA" id="ARBA00022786"/>
    </source>
</evidence>
<dbReference type="InterPro" id="IPR003323">
    <property type="entry name" value="OTU_dom"/>
</dbReference>
<evidence type="ECO:0000256" key="6">
    <source>
        <dbReference type="ARBA" id="ARBA00022771"/>
    </source>
</evidence>
<keyword evidence="15" id="KW-1185">Reference proteome</keyword>
<dbReference type="Gene3D" id="3.10.20.90">
    <property type="entry name" value="Phosphatidylinositol 3-kinase Catalytic Subunit, Chain A, domain 1"/>
    <property type="match status" value="1"/>
</dbReference>
<evidence type="ECO:0000256" key="11">
    <source>
        <dbReference type="RuleBase" id="RU367104"/>
    </source>
</evidence>
<evidence type="ECO:0000313" key="15">
    <source>
        <dbReference type="Proteomes" id="UP000007797"/>
    </source>
</evidence>
<keyword evidence="7 11" id="KW-0833">Ubl conjugation pathway</keyword>
<dbReference type="GO" id="GO:0036503">
    <property type="term" value="P:ERAD pathway"/>
    <property type="evidence" value="ECO:0007669"/>
    <property type="project" value="TreeGrafter"/>
</dbReference>
<dbReference type="EC" id="3.4.19.12" evidence="11"/>
<evidence type="ECO:0000256" key="10">
    <source>
        <dbReference type="ARBA" id="ARBA00022833"/>
    </source>
</evidence>
<dbReference type="PANTHER" id="PTHR13312:SF0">
    <property type="entry name" value="UBIQUITIN THIOESTERASE OTU1"/>
    <property type="match status" value="1"/>
</dbReference>
<dbReference type="Pfam" id="PF24560">
    <property type="entry name" value="zf-C2H2_OTU1_C"/>
    <property type="match status" value="1"/>
</dbReference>
<evidence type="ECO:0000256" key="3">
    <source>
        <dbReference type="ARBA" id="ARBA00022490"/>
    </source>
</evidence>
<dbReference type="InterPro" id="IPR029071">
    <property type="entry name" value="Ubiquitin-like_domsf"/>
</dbReference>